<feature type="domain" description="tRNA-splicing endonuclease subunit Sen54 N-terminal" evidence="4">
    <location>
        <begin position="55"/>
        <end position="119"/>
    </location>
</feature>
<dbReference type="AlphaFoldDB" id="A0A5E4PU86"/>
<keyword evidence="2" id="KW-0819">tRNA processing</keyword>
<proteinExistence type="inferred from homology"/>
<reference evidence="5 6" key="1">
    <citation type="submission" date="2017-07" db="EMBL/GenBank/DDBJ databases">
        <authorList>
            <person name="Talla V."/>
            <person name="Backstrom N."/>
        </authorList>
    </citation>
    <scope>NUCLEOTIDE SEQUENCE [LARGE SCALE GENOMIC DNA]</scope>
</reference>
<evidence type="ECO:0000256" key="1">
    <source>
        <dbReference type="ARBA" id="ARBA00005736"/>
    </source>
</evidence>
<dbReference type="InterPro" id="IPR024336">
    <property type="entry name" value="tRNA_splic_suSen54_N"/>
</dbReference>
<evidence type="ECO:0000313" key="6">
    <source>
        <dbReference type="Proteomes" id="UP000324832"/>
    </source>
</evidence>
<evidence type="ECO:0000259" key="4">
    <source>
        <dbReference type="Pfam" id="PF12928"/>
    </source>
</evidence>
<feature type="coiled-coil region" evidence="3">
    <location>
        <begin position="498"/>
        <end position="528"/>
    </location>
</feature>
<evidence type="ECO:0000256" key="3">
    <source>
        <dbReference type="SAM" id="Coils"/>
    </source>
</evidence>
<evidence type="ECO:0000313" key="5">
    <source>
        <dbReference type="EMBL" id="VVC88991.1"/>
    </source>
</evidence>
<dbReference type="EMBL" id="FZQP02000448">
    <property type="protein sequence ID" value="VVC88991.1"/>
    <property type="molecule type" value="Genomic_DNA"/>
</dbReference>
<keyword evidence="6" id="KW-1185">Reference proteome</keyword>
<gene>
    <name evidence="5" type="ORF">LSINAPIS_LOCUS2230</name>
</gene>
<protein>
    <recommendedName>
        <fullName evidence="4">tRNA-splicing endonuclease subunit Sen54 N-terminal domain-containing protein</fullName>
    </recommendedName>
</protein>
<name>A0A5E4PU86_9NEOP</name>
<evidence type="ECO:0000256" key="2">
    <source>
        <dbReference type="ARBA" id="ARBA00022694"/>
    </source>
</evidence>
<organism evidence="5 6">
    <name type="scientific">Leptidea sinapis</name>
    <dbReference type="NCBI Taxonomy" id="189913"/>
    <lineage>
        <taxon>Eukaryota</taxon>
        <taxon>Metazoa</taxon>
        <taxon>Ecdysozoa</taxon>
        <taxon>Arthropoda</taxon>
        <taxon>Hexapoda</taxon>
        <taxon>Insecta</taxon>
        <taxon>Pterygota</taxon>
        <taxon>Neoptera</taxon>
        <taxon>Endopterygota</taxon>
        <taxon>Lepidoptera</taxon>
        <taxon>Glossata</taxon>
        <taxon>Ditrysia</taxon>
        <taxon>Papilionoidea</taxon>
        <taxon>Pieridae</taxon>
        <taxon>Dismorphiinae</taxon>
        <taxon>Leptidea</taxon>
    </lineage>
</organism>
<dbReference type="PANTHER" id="PTHR21027">
    <property type="entry name" value="TRNA-SPLICING ENDONUCLEASE SUBUNIT SEN54"/>
    <property type="match status" value="1"/>
</dbReference>
<dbReference type="Proteomes" id="UP000324832">
    <property type="component" value="Unassembled WGS sequence"/>
</dbReference>
<keyword evidence="3" id="KW-0175">Coiled coil</keyword>
<dbReference type="GO" id="GO:0000214">
    <property type="term" value="C:tRNA-intron endonuclease complex"/>
    <property type="evidence" value="ECO:0007669"/>
    <property type="project" value="TreeGrafter"/>
</dbReference>
<comment type="similarity">
    <text evidence="1">Belongs to the SEN54 family.</text>
</comment>
<sequence length="767" mass="87952">MNSINVLTGEEIVTRGITKVVTKLPERGSKDVRPSGTLLEQKQIESALEARKSFISVERIEKRGNLSRAEWKNELMLAEVIHKVGGHWQYLGHNVGKKLYLEPEEILYLMESNCLQLTYNGVTVSLQQAYTLLMKGNISLLQYKVYASLSRMGYKVIRHKIPAKIEASTENKILVSDEPIVKKELCSTSEMAIKENSTNNDSEIINDTHNQVETSASISLPTEDLNQSHRNKLSKLRSRELKPCNNEVLHKYFENIAGLLDKGTVTLRAPDVNFIPKNIVTRETYVLNLHTIVKKCTGSRFTYSSSEEAAGSNIERLRNTSFSSSTRSNSRPAYRSQFAACVQNTRRREPIFGEPSPVTNLAHYSLRPFLPAISFNTHFSSYRGNQYSYGSFRGSSNYPSTSTQGQRIDINQENILSKIRQIALKLILFSERGIYIDPRNIQTFQRILNKYNFRYNTNLNMNFNQGLVDTPPVSTGGVETINLDDDVQPERKKPKLDNKVLEENITTLKQLVSELRSLEENRKATSKHRRAFSKLLKTINKYHDVNYFLTPTYELHNYARINLDSSSDSDSKSINEDINNVIYKKGPNKAMKRKLKNPFNILKRLSEKVSHSGHSSKDPDTIILEERKSYSELLNDGFPEHWLPKKTDFGRPEIIKIVHEDPLFDYRRTQLLFDCANIKPMCNNWVDLKVAFLESLDETISEFHKDMSSVKVKIDNESLVKPEDCTSMQNVLQKLRIISNNYKVENSGTLKIDFDVYNKDVQNFRKS</sequence>
<dbReference type="InterPro" id="IPR024337">
    <property type="entry name" value="tRNA_splic_suSen54"/>
</dbReference>
<dbReference type="GO" id="GO:0000379">
    <property type="term" value="P:tRNA-type intron splice site recognition and cleavage"/>
    <property type="evidence" value="ECO:0007669"/>
    <property type="project" value="TreeGrafter"/>
</dbReference>
<accession>A0A5E4PU86</accession>
<dbReference type="PANTHER" id="PTHR21027:SF1">
    <property type="entry name" value="TRNA-SPLICING ENDONUCLEASE SUBUNIT SEN54"/>
    <property type="match status" value="1"/>
</dbReference>
<feature type="non-terminal residue" evidence="5">
    <location>
        <position position="767"/>
    </location>
</feature>
<dbReference type="Pfam" id="PF12928">
    <property type="entry name" value="tRNA_int_end_N2"/>
    <property type="match status" value="1"/>
</dbReference>